<dbReference type="EMBL" id="LK932371">
    <property type="protein sequence ID" value="CDS84872.1"/>
    <property type="molecule type" value="Genomic_DNA"/>
</dbReference>
<sequence>MLYKQYLTDYNINKVNIVVVNKELFNYNKTSKNIMKMAIKYKE</sequence>
<dbReference type="RefSeq" id="WP_021360372.1">
    <property type="nucleotide sequence ID" value="NZ_BITS01000100.1"/>
</dbReference>
<protein>
    <submittedName>
        <fullName evidence="1">Uncharacterized protein</fullName>
    </submittedName>
</protein>
<name>A0A069A2E1_CLODI</name>
<proteinExistence type="predicted"/>
<evidence type="ECO:0000313" key="1">
    <source>
        <dbReference type="EMBL" id="CDS84872.1"/>
    </source>
</evidence>
<reference evidence="1" key="1">
    <citation type="submission" date="2014-07" db="EMBL/GenBank/DDBJ databases">
        <authorList>
            <person name="Monot Marc"/>
        </authorList>
    </citation>
    <scope>NUCLEOTIDE SEQUENCE</scope>
    <source>
        <strain evidence="1">7032994</strain>
    </source>
</reference>
<gene>
    <name evidence="1" type="ORF">BN1097_350031</name>
</gene>
<dbReference type="AlphaFoldDB" id="A0A069A2E1"/>
<organism evidence="1">
    <name type="scientific">Clostridioides difficile</name>
    <name type="common">Peptoclostridium difficile</name>
    <dbReference type="NCBI Taxonomy" id="1496"/>
    <lineage>
        <taxon>Bacteria</taxon>
        <taxon>Bacillati</taxon>
        <taxon>Bacillota</taxon>
        <taxon>Clostridia</taxon>
        <taxon>Peptostreptococcales</taxon>
        <taxon>Peptostreptococcaceae</taxon>
        <taxon>Clostridioides</taxon>
    </lineage>
</organism>
<accession>A0A069A2E1</accession>